<proteinExistence type="predicted"/>
<dbReference type="InterPro" id="IPR027434">
    <property type="entry name" value="Homing_endonucl"/>
</dbReference>
<reference evidence="1" key="1">
    <citation type="submission" date="2017-02" db="EMBL/GenBank/DDBJ databases">
        <title>SMRT sequencing of the wild medicinal fungus Ophiocordyceps sinensis mitochondrial genome reveals phylogenetic relationship and depicts a genome-wide modification map.</title>
        <authorList>
            <person name="Liu D."/>
            <person name="Kang X."/>
            <person name="Hu L."/>
        </authorList>
    </citation>
    <scope>NUCLEOTIDE SEQUENCE</scope>
</reference>
<dbReference type="SUPFAM" id="SSF55608">
    <property type="entry name" value="Homing endonucleases"/>
    <property type="match status" value="1"/>
</dbReference>
<accession>A0A1W5SY14</accession>
<name>A0A1W5SY14_9HYPO</name>
<dbReference type="EMBL" id="KY622006">
    <property type="protein sequence ID" value="ARF03426.1"/>
    <property type="molecule type" value="Genomic_DNA"/>
</dbReference>
<sequence length="125" mass="14770">MVNKWRLFNRNFHYYSNHRDNETNNITITKVKSSDNNPNNDDVMPEYTKIFIENPFNNRKFILKVAKKTFSCSLRTPRPNNLDPYWVTGFCDAEGCFGFRVRKNPELKTGASQRSDSLFLYKPAY</sequence>
<dbReference type="RefSeq" id="YP_009364327.1">
    <property type="nucleotide sequence ID" value="NC_034659.1"/>
</dbReference>
<geneLocation type="mitochondrion" evidence="1"/>
<keyword evidence="1" id="KW-0255">Endonuclease</keyword>
<dbReference type="GO" id="GO:0004519">
    <property type="term" value="F:endonuclease activity"/>
    <property type="evidence" value="ECO:0007669"/>
    <property type="project" value="UniProtKB-KW"/>
</dbReference>
<dbReference type="GeneID" id="32888716"/>
<keyword evidence="1" id="KW-0540">Nuclease</keyword>
<evidence type="ECO:0000313" key="1">
    <source>
        <dbReference type="EMBL" id="ARF03426.1"/>
    </source>
</evidence>
<dbReference type="Gene3D" id="3.10.28.10">
    <property type="entry name" value="Homing endonucleases"/>
    <property type="match status" value="1"/>
</dbReference>
<keyword evidence="1" id="KW-0378">Hydrolase</keyword>
<keyword evidence="1" id="KW-0496">Mitochondrion</keyword>
<protein>
    <submittedName>
        <fullName evidence="1">LAGLIDADG endonuclease</fullName>
    </submittedName>
</protein>
<dbReference type="AlphaFoldDB" id="A0A1W5SY14"/>
<gene>
    <name evidence="1" type="primary">orf123</name>
</gene>
<organism evidence="1">
    <name type="scientific">Ophiocordyceps sinensis</name>
    <dbReference type="NCBI Taxonomy" id="72228"/>
    <lineage>
        <taxon>Eukaryota</taxon>
        <taxon>Fungi</taxon>
        <taxon>Dikarya</taxon>
        <taxon>Ascomycota</taxon>
        <taxon>Pezizomycotina</taxon>
        <taxon>Sordariomycetes</taxon>
        <taxon>Hypocreomycetidae</taxon>
        <taxon>Hypocreales</taxon>
        <taxon>Ophiocordycipitaceae</taxon>
        <taxon>Ophiocordyceps</taxon>
    </lineage>
</organism>